<dbReference type="PROSITE" id="PS50222">
    <property type="entry name" value="EF_HAND_2"/>
    <property type="match status" value="4"/>
</dbReference>
<evidence type="ECO:0000256" key="1">
    <source>
        <dbReference type="ARBA" id="ARBA00022723"/>
    </source>
</evidence>
<dbReference type="PROSITE" id="PS00018">
    <property type="entry name" value="EF_HAND_1"/>
    <property type="match status" value="4"/>
</dbReference>
<sequence length="348" mass="41261">MIKPILAIFLFQTVFSIPLNRSDILDNDHVQLMPLERDGEINEKFRQEMLFSHNLDTTDTKQLADSIKEMFKITDKNEDGYLTAEELKSQIRKNMEEHLERSKNDSEKFFEIIDLNKDGWVTWEEFEPHFDNMHRSDHDENELLQDHTEGLNSRIFKKKIKKCRVRKHPDAQKHNFSDPHRVEDEKRMFNRSDITKDGRLDKMEWHIFLHPEYSSQGLVEIVNDLIDVYDKNNDREISQEEFVNGVPGSIDETNPEFEKMEEEETKRRIAEFTTEIDQDSNGKASFRELYEYVDPQNFRLASKEVNDIMMLTDTNNDGKVSLEELLERDWLLARSSLLSARNGLHDEM</sequence>
<dbReference type="PANTHER" id="PTHR10827:SF98">
    <property type="entry name" value="45 KDA CALCIUM-BINDING PROTEIN"/>
    <property type="match status" value="1"/>
</dbReference>
<evidence type="ECO:0000256" key="2">
    <source>
        <dbReference type="ARBA" id="ARBA00022737"/>
    </source>
</evidence>
<keyword evidence="7" id="KW-1185">Reference proteome</keyword>
<feature type="domain" description="EF-hand" evidence="5">
    <location>
        <begin position="62"/>
        <end position="97"/>
    </location>
</feature>
<dbReference type="SUPFAM" id="SSF47473">
    <property type="entry name" value="EF-hand"/>
    <property type="match status" value="2"/>
</dbReference>
<feature type="signal peptide" evidence="4">
    <location>
        <begin position="1"/>
        <end position="16"/>
    </location>
</feature>
<keyword evidence="4" id="KW-0732">Signal</keyword>
<dbReference type="PANTHER" id="PTHR10827">
    <property type="entry name" value="RETICULOCALBIN"/>
    <property type="match status" value="1"/>
</dbReference>
<dbReference type="SMART" id="SM00054">
    <property type="entry name" value="EFh"/>
    <property type="match status" value="5"/>
</dbReference>
<feature type="domain" description="EF-hand" evidence="5">
    <location>
        <begin position="217"/>
        <end position="252"/>
    </location>
</feature>
<reference evidence="7" key="1">
    <citation type="submission" date="2017-10" db="EMBL/GenBank/DDBJ databases">
        <title>Rapid genome shrinkage in a self-fertile nematode reveals novel sperm competition proteins.</title>
        <authorList>
            <person name="Yin D."/>
            <person name="Schwarz E.M."/>
            <person name="Thomas C.G."/>
            <person name="Felde R.L."/>
            <person name="Korf I.F."/>
            <person name="Cutter A.D."/>
            <person name="Schartner C.M."/>
            <person name="Ralston E.J."/>
            <person name="Meyer B.J."/>
            <person name="Haag E.S."/>
        </authorList>
    </citation>
    <scope>NUCLEOTIDE SEQUENCE [LARGE SCALE GENOMIC DNA]</scope>
    <source>
        <strain evidence="7">JU1422</strain>
    </source>
</reference>
<keyword evidence="3" id="KW-0106">Calcium</keyword>
<evidence type="ECO:0000256" key="3">
    <source>
        <dbReference type="ARBA" id="ARBA00022837"/>
    </source>
</evidence>
<dbReference type="InterPro" id="IPR002048">
    <property type="entry name" value="EF_hand_dom"/>
</dbReference>
<gene>
    <name evidence="6" type="primary">Cni-C56C10.9</name>
    <name evidence="6" type="synonym">Cnig_chr_II.g5137</name>
    <name evidence="6" type="ORF">B9Z55_005137</name>
</gene>
<feature type="domain" description="EF-hand" evidence="5">
    <location>
        <begin position="180"/>
        <end position="215"/>
    </location>
</feature>
<evidence type="ECO:0000313" key="7">
    <source>
        <dbReference type="Proteomes" id="UP000230233"/>
    </source>
</evidence>
<keyword evidence="1" id="KW-0479">Metal-binding</keyword>
<organism evidence="6 7">
    <name type="scientific">Caenorhabditis nigoni</name>
    <dbReference type="NCBI Taxonomy" id="1611254"/>
    <lineage>
        <taxon>Eukaryota</taxon>
        <taxon>Metazoa</taxon>
        <taxon>Ecdysozoa</taxon>
        <taxon>Nematoda</taxon>
        <taxon>Chromadorea</taxon>
        <taxon>Rhabditida</taxon>
        <taxon>Rhabditina</taxon>
        <taxon>Rhabditomorpha</taxon>
        <taxon>Rhabditoidea</taxon>
        <taxon>Rhabditidae</taxon>
        <taxon>Peloderinae</taxon>
        <taxon>Caenorhabditis</taxon>
    </lineage>
</organism>
<dbReference type="Pfam" id="PF13499">
    <property type="entry name" value="EF-hand_7"/>
    <property type="match status" value="1"/>
</dbReference>
<name>A0A2G5UZI6_9PELO</name>
<dbReference type="Proteomes" id="UP000230233">
    <property type="component" value="Chromosome II"/>
</dbReference>
<comment type="caution">
    <text evidence="6">The sequence shown here is derived from an EMBL/GenBank/DDBJ whole genome shotgun (WGS) entry which is preliminary data.</text>
</comment>
<accession>A0A2G5UZI6</accession>
<evidence type="ECO:0000256" key="4">
    <source>
        <dbReference type="SAM" id="SignalP"/>
    </source>
</evidence>
<evidence type="ECO:0000259" key="5">
    <source>
        <dbReference type="PROSITE" id="PS50222"/>
    </source>
</evidence>
<dbReference type="GO" id="GO:0005509">
    <property type="term" value="F:calcium ion binding"/>
    <property type="evidence" value="ECO:0007669"/>
    <property type="project" value="InterPro"/>
</dbReference>
<dbReference type="GO" id="GO:0017156">
    <property type="term" value="P:calcium-ion regulated exocytosis"/>
    <property type="evidence" value="ECO:0007669"/>
    <property type="project" value="TreeGrafter"/>
</dbReference>
<dbReference type="EMBL" id="PDUG01000002">
    <property type="protein sequence ID" value="PIC44942.1"/>
    <property type="molecule type" value="Genomic_DNA"/>
</dbReference>
<dbReference type="AlphaFoldDB" id="A0A2G5UZI6"/>
<evidence type="ECO:0000313" key="6">
    <source>
        <dbReference type="EMBL" id="PIC44942.1"/>
    </source>
</evidence>
<keyword evidence="2" id="KW-0677">Repeat</keyword>
<dbReference type="InterPro" id="IPR011992">
    <property type="entry name" value="EF-hand-dom_pair"/>
</dbReference>
<dbReference type="GO" id="GO:0005783">
    <property type="term" value="C:endoplasmic reticulum"/>
    <property type="evidence" value="ECO:0007669"/>
    <property type="project" value="TreeGrafter"/>
</dbReference>
<dbReference type="InterPro" id="IPR018247">
    <property type="entry name" value="EF_Hand_1_Ca_BS"/>
</dbReference>
<feature type="domain" description="EF-hand" evidence="5">
    <location>
        <begin position="101"/>
        <end position="136"/>
    </location>
</feature>
<dbReference type="Pfam" id="PF13833">
    <property type="entry name" value="EF-hand_8"/>
    <property type="match status" value="1"/>
</dbReference>
<dbReference type="OrthoDB" id="9978834at2759"/>
<dbReference type="Gene3D" id="1.10.238.10">
    <property type="entry name" value="EF-hand"/>
    <property type="match status" value="2"/>
</dbReference>
<feature type="chain" id="PRO_5013862211" description="EF-hand domain-containing protein" evidence="4">
    <location>
        <begin position="17"/>
        <end position="348"/>
    </location>
</feature>
<dbReference type="STRING" id="1611254.A0A2G5UZI6"/>
<protein>
    <recommendedName>
        <fullName evidence="5">EF-hand domain-containing protein</fullName>
    </recommendedName>
</protein>
<proteinExistence type="predicted"/>